<feature type="compositionally biased region" description="Basic and acidic residues" evidence="1">
    <location>
        <begin position="584"/>
        <end position="598"/>
    </location>
</feature>
<dbReference type="Proteomes" id="UP000008063">
    <property type="component" value="Unassembled WGS sequence"/>
</dbReference>
<feature type="compositionally biased region" description="Low complexity" evidence="1">
    <location>
        <begin position="154"/>
        <end position="163"/>
    </location>
</feature>
<keyword evidence="4" id="KW-1185">Reference proteome</keyword>
<dbReference type="InParanoid" id="F8PS52"/>
<evidence type="ECO:0000313" key="3">
    <source>
        <dbReference type="EMBL" id="EGO01234.1"/>
    </source>
</evidence>
<feature type="region of interest" description="Disordered" evidence="1">
    <location>
        <begin position="858"/>
        <end position="969"/>
    </location>
</feature>
<dbReference type="SMART" id="SM00513">
    <property type="entry name" value="SAP"/>
    <property type="match status" value="1"/>
</dbReference>
<feature type="region of interest" description="Disordered" evidence="1">
    <location>
        <begin position="480"/>
        <end position="633"/>
    </location>
</feature>
<organism evidence="4">
    <name type="scientific">Serpula lacrymans var. lacrymans (strain S7.3)</name>
    <name type="common">Dry rot fungus</name>
    <dbReference type="NCBI Taxonomy" id="936435"/>
    <lineage>
        <taxon>Eukaryota</taxon>
        <taxon>Fungi</taxon>
        <taxon>Dikarya</taxon>
        <taxon>Basidiomycota</taxon>
        <taxon>Agaricomycotina</taxon>
        <taxon>Agaricomycetes</taxon>
        <taxon>Agaricomycetidae</taxon>
        <taxon>Boletales</taxon>
        <taxon>Coniophorineae</taxon>
        <taxon>Serpulaceae</taxon>
        <taxon>Serpula</taxon>
    </lineage>
</organism>
<feature type="compositionally biased region" description="Basic residues" evidence="1">
    <location>
        <begin position="599"/>
        <end position="610"/>
    </location>
</feature>
<feature type="region of interest" description="Disordered" evidence="1">
    <location>
        <begin position="334"/>
        <end position="362"/>
    </location>
</feature>
<feature type="compositionally biased region" description="Polar residues" evidence="1">
    <location>
        <begin position="691"/>
        <end position="716"/>
    </location>
</feature>
<dbReference type="OMA" id="ARQSEYM"/>
<feature type="compositionally biased region" description="Low complexity" evidence="1">
    <location>
        <begin position="737"/>
        <end position="763"/>
    </location>
</feature>
<evidence type="ECO:0000313" key="4">
    <source>
        <dbReference type="Proteomes" id="UP000008063"/>
    </source>
</evidence>
<evidence type="ECO:0000259" key="2">
    <source>
        <dbReference type="SMART" id="SM00513"/>
    </source>
</evidence>
<dbReference type="AlphaFoldDB" id="F8PS52"/>
<feature type="region of interest" description="Disordered" evidence="1">
    <location>
        <begin position="49"/>
        <end position="97"/>
    </location>
</feature>
<reference evidence="4" key="1">
    <citation type="journal article" date="2011" name="Science">
        <title>The plant cell wall-decomposing machinery underlies the functional diversity of forest fungi.</title>
        <authorList>
            <person name="Eastwood D.C."/>
            <person name="Floudas D."/>
            <person name="Binder M."/>
            <person name="Majcherczyk A."/>
            <person name="Schneider P."/>
            <person name="Aerts A."/>
            <person name="Asiegbu F.O."/>
            <person name="Baker S.E."/>
            <person name="Barry K."/>
            <person name="Bendiksby M."/>
            <person name="Blumentritt M."/>
            <person name="Coutinho P.M."/>
            <person name="Cullen D."/>
            <person name="de Vries R.P."/>
            <person name="Gathman A."/>
            <person name="Goodell B."/>
            <person name="Henrissat B."/>
            <person name="Ihrmark K."/>
            <person name="Kauserud H."/>
            <person name="Kohler A."/>
            <person name="LaButti K."/>
            <person name="Lapidus A."/>
            <person name="Lavin J.L."/>
            <person name="Lee Y.-H."/>
            <person name="Lindquist E."/>
            <person name="Lilly W."/>
            <person name="Lucas S."/>
            <person name="Morin E."/>
            <person name="Murat C."/>
            <person name="Oguiza J.A."/>
            <person name="Park J."/>
            <person name="Pisabarro A.G."/>
            <person name="Riley R."/>
            <person name="Rosling A."/>
            <person name="Salamov A."/>
            <person name="Schmidt O."/>
            <person name="Schmutz J."/>
            <person name="Skrede I."/>
            <person name="Stenlid J."/>
            <person name="Wiebenga A."/>
            <person name="Xie X."/>
            <person name="Kuees U."/>
            <person name="Hibbett D.S."/>
            <person name="Hoffmeister D."/>
            <person name="Hoegberg N."/>
            <person name="Martin F."/>
            <person name="Grigoriev I.V."/>
            <person name="Watkinson S.C."/>
        </authorList>
    </citation>
    <scope>NUCLEOTIDE SEQUENCE [LARGE SCALE GENOMIC DNA]</scope>
    <source>
        <strain evidence="4">strain S7.3</strain>
    </source>
</reference>
<evidence type="ECO:0000256" key="1">
    <source>
        <dbReference type="SAM" id="MobiDB-lite"/>
    </source>
</evidence>
<protein>
    <recommendedName>
        <fullName evidence="2">SAP domain-containing protein</fullName>
    </recommendedName>
</protein>
<dbReference type="HOGENOM" id="CLU_012740_0_0_1"/>
<dbReference type="STRING" id="936435.F8PS52"/>
<sequence length="969" mass="102375">MATTTQILFNSPALHSLKRDQLVKLCKIHTLKASGKNVELIERLKQHAQTLPPDNPLNIATRSENPELTGESTSAESKNDEEDEGSNGKIPMPRPSEQWEVVMDSIAEVDEESTLKSRRGGASAQAGEFGTGGSKGLKRHTSNKSKNATPPIPSTLSTTSVTSGHASTEDAVPESTLPSSGLFILPQINHFTILNRDTGVNDMEAAPIPGQSLRPGLPAPSNARLSTSAAPATTTIRLVASKSDPNLLLSPPKLKPFQTTFDLMPASPAGATASNGTTFSVWPLSPGQSERIYPTIPVFEPVDSSAGVEMEMEQDSDMDIDVPGGFSAPLGKLTTPAKPGQGVQKPADETPKWPQKPSTQPEDIFSPMKATARTSLAPAKPAPFIFGSPLPQHNLSNKQFRSAAQSVLDEMNKKLAEEGVETVKIDVLEQRKSRRNQDAASGGSGNSGEKVNLRVGEIFDKLHEQEFEKMDSIANHYAAKRGSPVKDAPVSKKRKSSVAAVGHGQRPGPAGRNRASGARVISAGARKKMVPGAFGDDDDDDELIDRRTSKRPRMDPAEAGDKQKDEEKKVTIAQIAVEQGERDEEAKRLQKEREAIRRKLDHNKAKRRSSMGRPSLGGKTPIPAQKGKGTTSRFGFLSSAKSLVQNVWNRGVGSSKTTASNIPVQVGKNAPTTQEAKAPPKAGTRKVSVAPGSSGNDTLNPSTSLSNISVTTTSSRAARAPSLAGTSGQTKGHSRNGSTVGVSSLGTRTSTVVGGTRVSSIGTKSIPRSTTSNSIGMRPSAYGSDRQLVGKDTESNADPCLAIFTERKYQITNGPQDRVFSPRSGKIFSQPLSPTSIPSPVRAQPSFGMAAAALAGPSTGGGNASEVKPTIPPKPKVLPGRRPRISRSKVIAKLASQRAAEGGDGGKSKGKIRSSMGANVGGRTRQSYGGGKVGGDVLLSAKKRARQSEYARRRSRAAGSGAIPMDLED</sequence>
<feature type="domain" description="SAP" evidence="2">
    <location>
        <begin position="14"/>
        <end position="48"/>
    </location>
</feature>
<feature type="region of interest" description="Disordered" evidence="1">
    <location>
        <begin position="111"/>
        <end position="176"/>
    </location>
</feature>
<proteinExistence type="predicted"/>
<feature type="compositionally biased region" description="Polar residues" evidence="1">
    <location>
        <begin position="766"/>
        <end position="775"/>
    </location>
</feature>
<dbReference type="InterPro" id="IPR003034">
    <property type="entry name" value="SAP_dom"/>
</dbReference>
<accession>F8PS52</accession>
<feature type="compositionally biased region" description="Polar residues" evidence="1">
    <location>
        <begin position="652"/>
        <end position="663"/>
    </location>
</feature>
<feature type="compositionally biased region" description="Basic and acidic residues" evidence="1">
    <location>
        <begin position="544"/>
        <end position="570"/>
    </location>
</feature>
<feature type="region of interest" description="Disordered" evidence="1">
    <location>
        <begin position="652"/>
        <end position="790"/>
    </location>
</feature>
<name>F8PS52_SERL3</name>
<gene>
    <name evidence="3" type="ORF">SERLA73DRAFT_159705</name>
</gene>
<dbReference type="EMBL" id="GL945478">
    <property type="protein sequence ID" value="EGO01234.1"/>
    <property type="molecule type" value="Genomic_DNA"/>
</dbReference>
<dbReference type="OrthoDB" id="5964929at2759"/>